<evidence type="ECO:0000313" key="1">
    <source>
        <dbReference type="EMBL" id="TWJ27757.1"/>
    </source>
</evidence>
<reference evidence="1 2" key="1">
    <citation type="submission" date="2019-07" db="EMBL/GenBank/DDBJ databases">
        <title>R&amp;d 2014.</title>
        <authorList>
            <person name="Klenk H.-P."/>
        </authorList>
    </citation>
    <scope>NUCLEOTIDE SEQUENCE [LARGE SCALE GENOMIC DNA]</scope>
    <source>
        <strain evidence="1 2">DSM 43912</strain>
    </source>
</reference>
<proteinExistence type="predicted"/>
<accession>A0A562WCY5</accession>
<gene>
    <name evidence="1" type="ORF">JD81_01254</name>
</gene>
<dbReference type="Proteomes" id="UP000319728">
    <property type="component" value="Unassembled WGS sequence"/>
</dbReference>
<dbReference type="RefSeq" id="WP_232624885.1">
    <property type="nucleotide sequence ID" value="NZ_JBHMCB010000013.1"/>
</dbReference>
<evidence type="ECO:0000313" key="2">
    <source>
        <dbReference type="Proteomes" id="UP000319728"/>
    </source>
</evidence>
<dbReference type="AlphaFoldDB" id="A0A562WCY5"/>
<name>A0A562WCY5_9ACTN</name>
<protein>
    <submittedName>
        <fullName evidence="1">Uncharacterized protein</fullName>
    </submittedName>
</protein>
<organism evidence="1 2">
    <name type="scientific">Micromonospora sagamiensis</name>
    <dbReference type="NCBI Taxonomy" id="47875"/>
    <lineage>
        <taxon>Bacteria</taxon>
        <taxon>Bacillati</taxon>
        <taxon>Actinomycetota</taxon>
        <taxon>Actinomycetes</taxon>
        <taxon>Micromonosporales</taxon>
        <taxon>Micromonosporaceae</taxon>
        <taxon>Micromonospora</taxon>
    </lineage>
</organism>
<sequence length="51" mass="5468">MYVDTLTGALYLERPSEVAAYAAAHEQLQALALAPGPTRDTLRSIAAELHT</sequence>
<comment type="caution">
    <text evidence="1">The sequence shown here is derived from an EMBL/GenBank/DDBJ whole genome shotgun (WGS) entry which is preliminary data.</text>
</comment>
<dbReference type="InterPro" id="IPR043917">
    <property type="entry name" value="DUF5753"/>
</dbReference>
<dbReference type="EMBL" id="VLLP01000001">
    <property type="protein sequence ID" value="TWJ27757.1"/>
    <property type="molecule type" value="Genomic_DNA"/>
</dbReference>
<dbReference type="Pfam" id="PF19054">
    <property type="entry name" value="DUF5753"/>
    <property type="match status" value="1"/>
</dbReference>
<keyword evidence="2" id="KW-1185">Reference proteome</keyword>